<organism evidence="1 2">
    <name type="scientific">Trifolium medium</name>
    <dbReference type="NCBI Taxonomy" id="97028"/>
    <lineage>
        <taxon>Eukaryota</taxon>
        <taxon>Viridiplantae</taxon>
        <taxon>Streptophyta</taxon>
        <taxon>Embryophyta</taxon>
        <taxon>Tracheophyta</taxon>
        <taxon>Spermatophyta</taxon>
        <taxon>Magnoliopsida</taxon>
        <taxon>eudicotyledons</taxon>
        <taxon>Gunneridae</taxon>
        <taxon>Pentapetalae</taxon>
        <taxon>rosids</taxon>
        <taxon>fabids</taxon>
        <taxon>Fabales</taxon>
        <taxon>Fabaceae</taxon>
        <taxon>Papilionoideae</taxon>
        <taxon>50 kb inversion clade</taxon>
        <taxon>NPAAA clade</taxon>
        <taxon>Hologalegina</taxon>
        <taxon>IRL clade</taxon>
        <taxon>Trifolieae</taxon>
        <taxon>Trifolium</taxon>
    </lineage>
</organism>
<name>A0A392NMX0_9FABA</name>
<keyword evidence="2" id="KW-1185">Reference proteome</keyword>
<feature type="non-terminal residue" evidence="1">
    <location>
        <position position="1"/>
    </location>
</feature>
<dbReference type="Proteomes" id="UP000265520">
    <property type="component" value="Unassembled WGS sequence"/>
</dbReference>
<sequence length="45" mass="5318">SYRNCNMLYHWVHDSGDDGTVRFTHDAIGKARENTCGEEFREDRQ</sequence>
<accession>A0A392NMX0</accession>
<proteinExistence type="predicted"/>
<reference evidence="1 2" key="1">
    <citation type="journal article" date="2018" name="Front. Plant Sci.">
        <title>Red Clover (Trifolium pratense) and Zigzag Clover (T. medium) - A Picture of Genomic Similarities and Differences.</title>
        <authorList>
            <person name="Dluhosova J."/>
            <person name="Istvanek J."/>
            <person name="Nedelnik J."/>
            <person name="Repkova J."/>
        </authorList>
    </citation>
    <scope>NUCLEOTIDE SEQUENCE [LARGE SCALE GENOMIC DNA]</scope>
    <source>
        <strain evidence="2">cv. 10/8</strain>
        <tissue evidence="1">Leaf</tissue>
    </source>
</reference>
<comment type="caution">
    <text evidence="1">The sequence shown here is derived from an EMBL/GenBank/DDBJ whole genome shotgun (WGS) entry which is preliminary data.</text>
</comment>
<protein>
    <submittedName>
        <fullName evidence="1">Uncharacterized protein</fullName>
    </submittedName>
</protein>
<dbReference type="AlphaFoldDB" id="A0A392NMX0"/>
<evidence type="ECO:0000313" key="1">
    <source>
        <dbReference type="EMBL" id="MCI00724.1"/>
    </source>
</evidence>
<evidence type="ECO:0000313" key="2">
    <source>
        <dbReference type="Proteomes" id="UP000265520"/>
    </source>
</evidence>
<dbReference type="EMBL" id="LXQA010044081">
    <property type="protein sequence ID" value="MCI00724.1"/>
    <property type="molecule type" value="Genomic_DNA"/>
</dbReference>